<dbReference type="Gene3D" id="3.40.190.10">
    <property type="entry name" value="Periplasmic binding protein-like II"/>
    <property type="match status" value="2"/>
</dbReference>
<evidence type="ECO:0000259" key="2">
    <source>
        <dbReference type="Pfam" id="PF12849"/>
    </source>
</evidence>
<keyword evidence="1" id="KW-0732">Signal</keyword>
<dbReference type="SUPFAM" id="SSF53850">
    <property type="entry name" value="Periplasmic binding protein-like II"/>
    <property type="match status" value="1"/>
</dbReference>
<name>A0ABM9I3Q2_9GAMM</name>
<gene>
    <name evidence="3" type="ORF">MSZNOR_2840</name>
</gene>
<dbReference type="PANTHER" id="PTHR30570:SF6">
    <property type="entry name" value="PHOSPHATE-BINDING PROTEIN PSTS"/>
    <property type="match status" value="1"/>
</dbReference>
<dbReference type="PANTHER" id="PTHR30570">
    <property type="entry name" value="PERIPLASMIC PHOSPHATE BINDING COMPONENT OF PHOSPHATE ABC TRANSPORTER"/>
    <property type="match status" value="1"/>
</dbReference>
<reference evidence="3 4" key="1">
    <citation type="submission" date="2023-03" db="EMBL/GenBank/DDBJ databases">
        <authorList>
            <person name="Pearce D."/>
        </authorList>
    </citation>
    <scope>NUCLEOTIDE SEQUENCE [LARGE SCALE GENOMIC DNA]</scope>
    <source>
        <strain evidence="3">Msz</strain>
    </source>
</reference>
<feature type="domain" description="PBP" evidence="2">
    <location>
        <begin position="112"/>
        <end position="313"/>
    </location>
</feature>
<sequence>MKRCFLGGIRRNACKPPRGWFSGQVRHGIRFFLAVLLLVGSVNKALGPAAAADADRLDAAGDVFGASDLGGLVQQWLFAFQQRHAGAKIRLLPTRLLASPSVLNGAYNGTVYVGYRLNRQAIDGFARKYGYRPTPVRIALDTIAVLVHPENPIRGMTLAQVDSVFSRSPRCRGDRHAAVWGSLGLGEEWAARPVQVFAIGSADDMHDYFREHVLCGGELSELAQLRPNSAAVARAVSGSLNAIGYARGGGAESVKRVPLAAEANMPFVTATERNTVNGTYPLTRLLHLYVDKRPDESLTGTVAEFVRFALSAEGQKIVRRSGFIPLSHDVAEKEQKALFADRP</sequence>
<proteinExistence type="predicted"/>
<organism evidence="3 4">
    <name type="scientific">Methylocaldum szegediense</name>
    <dbReference type="NCBI Taxonomy" id="73780"/>
    <lineage>
        <taxon>Bacteria</taxon>
        <taxon>Pseudomonadati</taxon>
        <taxon>Pseudomonadota</taxon>
        <taxon>Gammaproteobacteria</taxon>
        <taxon>Methylococcales</taxon>
        <taxon>Methylococcaceae</taxon>
        <taxon>Methylocaldum</taxon>
    </lineage>
</organism>
<dbReference type="Pfam" id="PF12849">
    <property type="entry name" value="PBP_like_2"/>
    <property type="match status" value="1"/>
</dbReference>
<evidence type="ECO:0000313" key="4">
    <source>
        <dbReference type="Proteomes" id="UP001162030"/>
    </source>
</evidence>
<dbReference type="Proteomes" id="UP001162030">
    <property type="component" value="Chromosome"/>
</dbReference>
<protein>
    <submittedName>
        <fullName evidence="3">Phosphate transport system substrate-binding protein</fullName>
    </submittedName>
</protein>
<accession>A0ABM9I3Q2</accession>
<dbReference type="InterPro" id="IPR024370">
    <property type="entry name" value="PBP_domain"/>
</dbReference>
<dbReference type="EMBL" id="OX458333">
    <property type="protein sequence ID" value="CAI8868809.1"/>
    <property type="molecule type" value="Genomic_DNA"/>
</dbReference>
<dbReference type="RefSeq" id="WP_051331905.1">
    <property type="nucleotide sequence ID" value="NZ_OX458333.1"/>
</dbReference>
<keyword evidence="4" id="KW-1185">Reference proteome</keyword>
<dbReference type="InterPro" id="IPR050811">
    <property type="entry name" value="Phosphate_ABC_transporter"/>
</dbReference>
<evidence type="ECO:0000313" key="3">
    <source>
        <dbReference type="EMBL" id="CAI8868809.1"/>
    </source>
</evidence>
<evidence type="ECO:0000256" key="1">
    <source>
        <dbReference type="ARBA" id="ARBA00022729"/>
    </source>
</evidence>